<keyword evidence="10" id="KW-1185">Reference proteome</keyword>
<dbReference type="PRINTS" id="PR00252">
    <property type="entry name" value="NRIONCHANNEL"/>
</dbReference>
<keyword evidence="5 6" id="KW-0472">Membrane</keyword>
<dbReference type="InterPro" id="IPR006201">
    <property type="entry name" value="Neur_channel"/>
</dbReference>
<comment type="subcellular location">
    <subcellularLocation>
        <location evidence="1">Membrane</location>
        <topology evidence="1">Multi-pass membrane protein</topology>
    </subcellularLocation>
</comment>
<feature type="transmembrane region" description="Helical" evidence="6">
    <location>
        <begin position="692"/>
        <end position="717"/>
    </location>
</feature>
<evidence type="ECO:0000256" key="6">
    <source>
        <dbReference type="RuleBase" id="RU000687"/>
    </source>
</evidence>
<comment type="caution">
    <text evidence="6">Lacks conserved residue(s) required for the propagation of feature annotation.</text>
</comment>
<feature type="domain" description="Neurotransmitter-gated ion-channel ligand-binding" evidence="7">
    <location>
        <begin position="482"/>
        <end position="691"/>
    </location>
</feature>
<comment type="caution">
    <text evidence="9">The sequence shown here is derived from an EMBL/GenBank/DDBJ whole genome shotgun (WGS) entry which is preliminary data.</text>
</comment>
<dbReference type="Gene3D" id="2.70.170.10">
    <property type="entry name" value="Neurotransmitter-gated ion-channel ligand-binding domain"/>
    <property type="match status" value="2"/>
</dbReference>
<evidence type="ECO:0000256" key="1">
    <source>
        <dbReference type="ARBA" id="ARBA00004141"/>
    </source>
</evidence>
<evidence type="ECO:0000256" key="3">
    <source>
        <dbReference type="ARBA" id="ARBA00022692"/>
    </source>
</evidence>
<feature type="domain" description="Neurotransmitter-gated ion-channel transmembrane" evidence="8">
    <location>
        <begin position="698"/>
        <end position="906"/>
    </location>
</feature>
<dbReference type="GO" id="GO:0004888">
    <property type="term" value="F:transmembrane signaling receptor activity"/>
    <property type="evidence" value="ECO:0007669"/>
    <property type="project" value="InterPro"/>
</dbReference>
<keyword evidence="3 6" id="KW-0812">Transmembrane</keyword>
<evidence type="ECO:0000259" key="7">
    <source>
        <dbReference type="Pfam" id="PF02931"/>
    </source>
</evidence>
<feature type="transmembrane region" description="Helical" evidence="6">
    <location>
        <begin position="892"/>
        <end position="909"/>
    </location>
</feature>
<name>A0A6S7G407_PARCT</name>
<feature type="signal peptide" evidence="6">
    <location>
        <begin position="1"/>
        <end position="17"/>
    </location>
</feature>
<proteinExistence type="inferred from homology"/>
<accession>A0A6S7G407</accession>
<dbReference type="SUPFAM" id="SSF90112">
    <property type="entry name" value="Neurotransmitter-gated ion-channel transmembrane pore"/>
    <property type="match status" value="2"/>
</dbReference>
<dbReference type="Proteomes" id="UP001152795">
    <property type="component" value="Unassembled WGS sequence"/>
</dbReference>
<dbReference type="InterPro" id="IPR036719">
    <property type="entry name" value="Neuro-gated_channel_TM_sf"/>
</dbReference>
<evidence type="ECO:0000259" key="8">
    <source>
        <dbReference type="Pfam" id="PF02932"/>
    </source>
</evidence>
<keyword evidence="6" id="KW-0732">Signal</keyword>
<dbReference type="AlphaFoldDB" id="A0A6S7G407"/>
<gene>
    <name evidence="9" type="ORF">PACLA_8A049492</name>
</gene>
<organism evidence="9 10">
    <name type="scientific">Paramuricea clavata</name>
    <name type="common">Red gorgonian</name>
    <name type="synonym">Violescent sea-whip</name>
    <dbReference type="NCBI Taxonomy" id="317549"/>
    <lineage>
        <taxon>Eukaryota</taxon>
        <taxon>Metazoa</taxon>
        <taxon>Cnidaria</taxon>
        <taxon>Anthozoa</taxon>
        <taxon>Octocorallia</taxon>
        <taxon>Malacalcyonacea</taxon>
        <taxon>Plexauridae</taxon>
        <taxon>Paramuricea</taxon>
    </lineage>
</organism>
<feature type="chain" id="PRO_5040558144" evidence="6">
    <location>
        <begin position="18"/>
        <end position="911"/>
    </location>
</feature>
<dbReference type="FunFam" id="2.70.170.10:FF:000016">
    <property type="entry name" value="Nicotinic acetylcholine receptor subunit"/>
    <property type="match status" value="2"/>
</dbReference>
<dbReference type="CDD" id="cd18997">
    <property type="entry name" value="LGIC_ECD_nAChR"/>
    <property type="match status" value="2"/>
</dbReference>
<dbReference type="InterPro" id="IPR006029">
    <property type="entry name" value="Neurotrans-gated_channel_TM"/>
</dbReference>
<sequence>MISTVLLKAQIIWTLLAYSVTYGCCDVLNETRLIRDLLKDRYDPDARPVRNQSDSVRVELQMIYKELKEIDEPKQQMTSNTRFRIKWKDVSLQWKKEEYGGVKVIRLDPTRIWTPDLTLYNSVHKDGGNIYSYLTKAMISCNGSVTWLTYANLKTTCKLDISGFPVDDQKCTLKIGSWTLNSAELDLRLAADNGKQPNLAQYSAHTEWELVSANATRNEVKYPCCPEVYTDITFTLHFRRKPWFYVVTIVLPCVILSLLASISFLFPAGSGERVSLVISVLLGLTVFMLIINEETPVSSDTTPLLTRYFSVICCGTFMILLATAFILQIHHGSNSEPVPCYLVNLRNVLAFLFCMRASSKPQKPEKNQLLVDKMLPDDEHRLSVPFADSSIPACGVPRRRHATDIMLMSKLQLLTSHMEENDLVDKSLNDITPCHCGKTKKLTLNIVVSMENYKIILKLLVTVFSLAVFSKVRVDAGKGHKARLIRDLLQDYDPDARPVKNASDPLIVKFTLTYNQLQDLDEPTQVARSLVWINMFWQDVYLKWNASDYGGNTQIHLSSTRIWKPDLTLYNNANKDGAAIYDLSYQVTVSSEGNVGLGCPLILESVCPINIKNFPFDTQRCRLKIGSWVYDGFNLDLQLSESTKGIDLTTLEANSVWELKSAHAVRHSVKYECCPASYIDLTYTLEFRRKPLYYIMTIIFPSVLLSLLSCISFLFPADSGERLSLVISVLLGLVVFMLIVNERTPVTSDATPMLTQFFNSIAATTVLALIATAFILRLNHASTSEPVPNVLACIRDCIAGAFCMRRESPRQRVDVNFEDVLLTESQVTSNGYQRQWPVTIRDLVGLTSFRKQQTEEKILIELQKITAHLEEEHTTSKIKADWHYTMTVFDRFFFVIFFLIFISFVAYVFSF</sequence>
<dbReference type="InterPro" id="IPR036734">
    <property type="entry name" value="Neur_chan_lig-bd_sf"/>
</dbReference>
<dbReference type="Gene3D" id="1.20.58.390">
    <property type="entry name" value="Neurotransmitter-gated ion-channel transmembrane domain"/>
    <property type="match status" value="3"/>
</dbReference>
<dbReference type="SUPFAM" id="SSF63712">
    <property type="entry name" value="Nicotinic receptor ligand binding domain-like"/>
    <property type="match status" value="2"/>
</dbReference>
<evidence type="ECO:0000313" key="9">
    <source>
        <dbReference type="EMBL" id="CAB3980591.1"/>
    </source>
</evidence>
<feature type="transmembrane region" description="Helical" evidence="6">
    <location>
        <begin position="243"/>
        <end position="268"/>
    </location>
</feature>
<feature type="transmembrane region" description="Helical" evidence="6">
    <location>
        <begin position="304"/>
        <end position="329"/>
    </location>
</feature>
<keyword evidence="6" id="KW-0813">Transport</keyword>
<feature type="transmembrane region" description="Helical" evidence="6">
    <location>
        <begin position="723"/>
        <end position="741"/>
    </location>
</feature>
<keyword evidence="9" id="KW-0675">Receptor</keyword>
<keyword evidence="4 6" id="KW-1133">Transmembrane helix</keyword>
<dbReference type="Pfam" id="PF02931">
    <property type="entry name" value="Neur_chan_LBD"/>
    <property type="match status" value="2"/>
</dbReference>
<dbReference type="EMBL" id="CACRXK020000304">
    <property type="protein sequence ID" value="CAB3980591.1"/>
    <property type="molecule type" value="Genomic_DNA"/>
</dbReference>
<dbReference type="CDD" id="cd19051">
    <property type="entry name" value="LGIC_TM_cation"/>
    <property type="match status" value="2"/>
</dbReference>
<feature type="domain" description="Neurotransmitter-gated ion-channel ligand-binding" evidence="7">
    <location>
        <begin position="30"/>
        <end position="242"/>
    </location>
</feature>
<evidence type="ECO:0000256" key="5">
    <source>
        <dbReference type="ARBA" id="ARBA00023136"/>
    </source>
</evidence>
<evidence type="ECO:0000313" key="10">
    <source>
        <dbReference type="Proteomes" id="UP001152795"/>
    </source>
</evidence>
<dbReference type="GO" id="GO:0005230">
    <property type="term" value="F:extracellular ligand-gated monoatomic ion channel activity"/>
    <property type="evidence" value="ECO:0007669"/>
    <property type="project" value="InterPro"/>
</dbReference>
<dbReference type="PROSITE" id="PS00236">
    <property type="entry name" value="NEUROTR_ION_CHANNEL"/>
    <property type="match status" value="2"/>
</dbReference>
<reference evidence="9" key="1">
    <citation type="submission" date="2020-04" db="EMBL/GenBank/DDBJ databases">
        <authorList>
            <person name="Alioto T."/>
            <person name="Alioto T."/>
            <person name="Gomez Garrido J."/>
        </authorList>
    </citation>
    <scope>NUCLEOTIDE SEQUENCE</scope>
    <source>
        <strain evidence="9">A484AB</strain>
    </source>
</reference>
<dbReference type="NCBIfam" id="TIGR00860">
    <property type="entry name" value="LIC"/>
    <property type="match status" value="1"/>
</dbReference>
<evidence type="ECO:0000256" key="4">
    <source>
        <dbReference type="ARBA" id="ARBA00022989"/>
    </source>
</evidence>
<dbReference type="InterPro" id="IPR038050">
    <property type="entry name" value="Neuro_actylchol_rec"/>
</dbReference>
<dbReference type="GO" id="GO:0016020">
    <property type="term" value="C:membrane"/>
    <property type="evidence" value="ECO:0007669"/>
    <property type="project" value="UniProtKB-SubCell"/>
</dbReference>
<keyword evidence="6" id="KW-0407">Ion channel</keyword>
<dbReference type="OrthoDB" id="410315at2759"/>
<dbReference type="PANTHER" id="PTHR18945">
    <property type="entry name" value="NEUROTRANSMITTER GATED ION CHANNEL"/>
    <property type="match status" value="1"/>
</dbReference>
<feature type="transmembrane region" description="Helical" evidence="6">
    <location>
        <begin position="274"/>
        <end position="292"/>
    </location>
</feature>
<dbReference type="Pfam" id="PF02932">
    <property type="entry name" value="Neur_chan_memb"/>
    <property type="match status" value="2"/>
</dbReference>
<dbReference type="InterPro" id="IPR006202">
    <property type="entry name" value="Neur_chan_lig-bd"/>
</dbReference>
<feature type="transmembrane region" description="Helical" evidence="6">
    <location>
        <begin position="753"/>
        <end position="776"/>
    </location>
</feature>
<protein>
    <submittedName>
        <fullName evidence="9">Neuronal acetylcholine receptor subunit alpha-10-like isoform X2</fullName>
    </submittedName>
</protein>
<comment type="similarity">
    <text evidence="2">Belongs to the ligand-gated ion channel (TC 1.A.9) family. Acetylcholine receptor (TC 1.A.9.1) subfamily.</text>
</comment>
<dbReference type="InterPro" id="IPR018000">
    <property type="entry name" value="Neurotransmitter_ion_chnl_CS"/>
</dbReference>
<feature type="domain" description="Neurotransmitter-gated ion-channel transmembrane" evidence="8">
    <location>
        <begin position="249"/>
        <end position="364"/>
    </location>
</feature>
<evidence type="ECO:0000256" key="2">
    <source>
        <dbReference type="ARBA" id="ARBA00009237"/>
    </source>
</evidence>
<keyword evidence="6" id="KW-0406">Ion transport</keyword>